<accession>A0A858Q8G6</accession>
<feature type="signal peptide" evidence="1">
    <location>
        <begin position="1"/>
        <end position="24"/>
    </location>
</feature>
<evidence type="ECO:0000313" key="2">
    <source>
        <dbReference type="EMBL" id="QJD30192.1"/>
    </source>
</evidence>
<reference evidence="3" key="1">
    <citation type="submission" date="2019-12" db="EMBL/GenBank/DDBJ databases">
        <authorList>
            <person name="Awala S.I."/>
            <person name="Rhee S.K."/>
        </authorList>
    </citation>
    <scope>NUCLEOTIDE SEQUENCE [LARGE SCALE GENOMIC DNA]</scope>
    <source>
        <strain evidence="3">IM1</strain>
    </source>
</reference>
<evidence type="ECO:0000256" key="1">
    <source>
        <dbReference type="SAM" id="SignalP"/>
    </source>
</evidence>
<evidence type="ECO:0008006" key="4">
    <source>
        <dbReference type="Google" id="ProtNLM"/>
    </source>
</evidence>
<evidence type="ECO:0000313" key="3">
    <source>
        <dbReference type="Proteomes" id="UP000503004"/>
    </source>
</evidence>
<dbReference type="Gene3D" id="3.40.190.10">
    <property type="entry name" value="Periplasmic binding protein-like II"/>
    <property type="match status" value="1"/>
</dbReference>
<dbReference type="RefSeq" id="WP_169603470.1">
    <property type="nucleotide sequence ID" value="NZ_CP046565.1"/>
</dbReference>
<name>A0A858Q8G6_9GAMM</name>
<dbReference type="KEGG" id="metu:GNH96_09565"/>
<dbReference type="EMBL" id="CP046565">
    <property type="protein sequence ID" value="QJD30192.1"/>
    <property type="molecule type" value="Genomic_DNA"/>
</dbReference>
<keyword evidence="3" id="KW-1185">Reference proteome</keyword>
<feature type="chain" id="PRO_5032950494" description="PBP domain-containing protein" evidence="1">
    <location>
        <begin position="25"/>
        <end position="512"/>
    </location>
</feature>
<sequence>MKLRVIDAALMSGGLCIFSGAAPALQPSDTPDITLRIAGSTIQDNNFKKVLDDLCKSGTLDTYKDADATGKGTYYKAFFCQIDSSKVPGLNLKDPKLLLLKRNRSGAITGIYPLLEPDKTINFMGINNSPGGEAQCTSAGSQSWTCRTDRPGDVFKALPDMGVSDIDPQIFRDINFNAKIDDTSFNQPTPAEVAATLTVKNAGAVLQNTPVSKNLRDALQEAQVAQGKLDPQCLTDASLRETESCMPSLSKGFLTSLFAGHIGKWSDVKVEFTASGSSSATSKALTDFNSGSFSTPLVHICRRNKGASTQAAINAYFLNTPCAATGSVPVEVSNPVAGPVVVAPTQVTMEEYCLADFNDGTNNGTYNPNAAKAWAIGMLTTERNGNLALGYRYIKIDGAAPTVEEVAAGHYQYFSEAAYVWRRSAPAPTGDTLTLIQKIATDATTPSMFGQLNTAIAQPWGRGSFIAVAAQGYSVTHPFDPNNPVTAYTHAPTGSLDNCTYPQVAEGQTPNL</sequence>
<dbReference type="AlphaFoldDB" id="A0A858Q8G6"/>
<keyword evidence="1" id="KW-0732">Signal</keyword>
<protein>
    <recommendedName>
        <fullName evidence="4">PBP domain-containing protein</fullName>
    </recommendedName>
</protein>
<organism evidence="2 3">
    <name type="scientific">Methylococcus geothermalis</name>
    <dbReference type="NCBI Taxonomy" id="2681310"/>
    <lineage>
        <taxon>Bacteria</taxon>
        <taxon>Pseudomonadati</taxon>
        <taxon>Pseudomonadota</taxon>
        <taxon>Gammaproteobacteria</taxon>
        <taxon>Methylococcales</taxon>
        <taxon>Methylococcaceae</taxon>
        <taxon>Methylococcus</taxon>
    </lineage>
</organism>
<gene>
    <name evidence="2" type="ORF">GNH96_09565</name>
</gene>
<proteinExistence type="predicted"/>
<dbReference type="Proteomes" id="UP000503004">
    <property type="component" value="Chromosome"/>
</dbReference>